<keyword evidence="1" id="KW-0472">Membrane</keyword>
<dbReference type="Proteomes" id="UP000192602">
    <property type="component" value="Unassembled WGS sequence"/>
</dbReference>
<keyword evidence="1" id="KW-0812">Transmembrane</keyword>
<name>A0A1W1WT00_9BACT</name>
<protein>
    <submittedName>
        <fullName evidence="2">Type II secretory pathway, pseudopilin PulG</fullName>
    </submittedName>
</protein>
<gene>
    <name evidence="2" type="ORF">SAMN05660197_1131</name>
</gene>
<reference evidence="3" key="1">
    <citation type="submission" date="2017-04" db="EMBL/GenBank/DDBJ databases">
        <authorList>
            <person name="Varghese N."/>
            <person name="Submissions S."/>
        </authorList>
    </citation>
    <scope>NUCLEOTIDE SEQUENCE [LARGE SCALE GENOMIC DNA]</scope>
    <source>
        <strain evidence="3">DSM 16512</strain>
    </source>
</reference>
<keyword evidence="3" id="KW-1185">Reference proteome</keyword>
<proteinExistence type="predicted"/>
<accession>A0A1W1WT00</accession>
<feature type="transmembrane region" description="Helical" evidence="1">
    <location>
        <begin position="27"/>
        <end position="53"/>
    </location>
</feature>
<dbReference type="EMBL" id="FWWZ01000001">
    <property type="protein sequence ID" value="SMC09325.1"/>
    <property type="molecule type" value="Genomic_DNA"/>
</dbReference>
<dbReference type="STRING" id="1069081.SAMN05660197_1131"/>
<organism evidence="2 3">
    <name type="scientific">Nitratiruptor tergarcus DSM 16512</name>
    <dbReference type="NCBI Taxonomy" id="1069081"/>
    <lineage>
        <taxon>Bacteria</taxon>
        <taxon>Pseudomonadati</taxon>
        <taxon>Campylobacterota</taxon>
        <taxon>Epsilonproteobacteria</taxon>
        <taxon>Nautiliales</taxon>
        <taxon>Nitratiruptoraceae</taxon>
        <taxon>Nitratiruptor</taxon>
    </lineage>
</organism>
<sequence>MIFCTMYKRLKRLNKSIKDRQLFADRLLFSPSFTLIEVIFVIIVIGILAAMVLPRFQKNDVVDAAHQILSHIRYTQHLAIIDDKFNPTKSDWYKELWQIRFFKKKKASSDGSTAKWGYAIFSDKNSGSGYDGNPNATTGEVAKDPLTGKLISGGFTINYTDKRTLKQAAIEETYKIVDVRFSPSCSYRGSKRIVFDNQGRPLIGDPQSYISAYTQSKILQQQCEITFCFYDNSCKANFKIAIEPETGFSYISSMSF</sequence>
<dbReference type="InterPro" id="IPR045584">
    <property type="entry name" value="Pilin-like"/>
</dbReference>
<dbReference type="AlphaFoldDB" id="A0A1W1WT00"/>
<evidence type="ECO:0000313" key="3">
    <source>
        <dbReference type="Proteomes" id="UP000192602"/>
    </source>
</evidence>
<evidence type="ECO:0000256" key="1">
    <source>
        <dbReference type="SAM" id="Phobius"/>
    </source>
</evidence>
<keyword evidence="1" id="KW-1133">Transmembrane helix</keyword>
<evidence type="ECO:0000313" key="2">
    <source>
        <dbReference type="EMBL" id="SMC09325.1"/>
    </source>
</evidence>
<dbReference type="SUPFAM" id="SSF54523">
    <property type="entry name" value="Pili subunits"/>
    <property type="match status" value="1"/>
</dbReference>
<dbReference type="Gene3D" id="3.30.700.10">
    <property type="entry name" value="Glycoprotein, Type 4 Pilin"/>
    <property type="match status" value="1"/>
</dbReference>